<dbReference type="EMBL" id="GBXM01052479">
    <property type="protein sequence ID" value="JAH56098.1"/>
    <property type="molecule type" value="Transcribed_RNA"/>
</dbReference>
<sequence length="35" mass="4283">MLFLKNFIFLPLLETNLSLPFFFEQTVCFIMIILW</sequence>
<protein>
    <submittedName>
        <fullName evidence="1">Uncharacterized protein</fullName>
    </submittedName>
</protein>
<organism evidence="1">
    <name type="scientific">Anguilla anguilla</name>
    <name type="common">European freshwater eel</name>
    <name type="synonym">Muraena anguilla</name>
    <dbReference type="NCBI Taxonomy" id="7936"/>
    <lineage>
        <taxon>Eukaryota</taxon>
        <taxon>Metazoa</taxon>
        <taxon>Chordata</taxon>
        <taxon>Craniata</taxon>
        <taxon>Vertebrata</taxon>
        <taxon>Euteleostomi</taxon>
        <taxon>Actinopterygii</taxon>
        <taxon>Neopterygii</taxon>
        <taxon>Teleostei</taxon>
        <taxon>Anguilliformes</taxon>
        <taxon>Anguillidae</taxon>
        <taxon>Anguilla</taxon>
    </lineage>
</organism>
<name>A0A0E9TTM3_ANGAN</name>
<accession>A0A0E9TTM3</accession>
<reference evidence="1" key="2">
    <citation type="journal article" date="2015" name="Fish Shellfish Immunol.">
        <title>Early steps in the European eel (Anguilla anguilla)-Vibrio vulnificus interaction in the gills: Role of the RtxA13 toxin.</title>
        <authorList>
            <person name="Callol A."/>
            <person name="Pajuelo D."/>
            <person name="Ebbesson L."/>
            <person name="Teles M."/>
            <person name="MacKenzie S."/>
            <person name="Amaro C."/>
        </authorList>
    </citation>
    <scope>NUCLEOTIDE SEQUENCE</scope>
</reference>
<reference evidence="1" key="1">
    <citation type="submission" date="2014-11" db="EMBL/GenBank/DDBJ databases">
        <authorList>
            <person name="Amaro Gonzalez C."/>
        </authorList>
    </citation>
    <scope>NUCLEOTIDE SEQUENCE</scope>
</reference>
<proteinExistence type="predicted"/>
<evidence type="ECO:0000313" key="1">
    <source>
        <dbReference type="EMBL" id="JAH56098.1"/>
    </source>
</evidence>
<dbReference type="AlphaFoldDB" id="A0A0E9TTM3"/>